<dbReference type="Pfam" id="PF07081">
    <property type="entry name" value="DUF1349"/>
    <property type="match status" value="1"/>
</dbReference>
<evidence type="ECO:0000313" key="3">
    <source>
        <dbReference type="Proteomes" id="UP000607559"/>
    </source>
</evidence>
<organism evidence="2 3">
    <name type="scientific">Puia dinghuensis</name>
    <dbReference type="NCBI Taxonomy" id="1792502"/>
    <lineage>
        <taxon>Bacteria</taxon>
        <taxon>Pseudomonadati</taxon>
        <taxon>Bacteroidota</taxon>
        <taxon>Chitinophagia</taxon>
        <taxon>Chitinophagales</taxon>
        <taxon>Chitinophagaceae</taxon>
        <taxon>Puia</taxon>
    </lineage>
</organism>
<dbReference type="EMBL" id="BMJC01000001">
    <property type="protein sequence ID" value="GGA84574.1"/>
    <property type="molecule type" value="Genomic_DNA"/>
</dbReference>
<feature type="signal peptide" evidence="1">
    <location>
        <begin position="1"/>
        <end position="19"/>
    </location>
</feature>
<proteinExistence type="predicted"/>
<dbReference type="GO" id="GO:0004553">
    <property type="term" value="F:hydrolase activity, hydrolyzing O-glycosyl compounds"/>
    <property type="evidence" value="ECO:0007669"/>
    <property type="project" value="UniProtKB-ARBA"/>
</dbReference>
<gene>
    <name evidence="2" type="ORF">GCM10011511_04520</name>
</gene>
<evidence type="ECO:0000313" key="2">
    <source>
        <dbReference type="EMBL" id="GGA84574.1"/>
    </source>
</evidence>
<dbReference type="InterPro" id="IPR013320">
    <property type="entry name" value="ConA-like_dom_sf"/>
</dbReference>
<dbReference type="PANTHER" id="PTHR35332">
    <property type="entry name" value="REGULATION OF ENOLASE PROTEIN 1"/>
    <property type="match status" value="1"/>
</dbReference>
<protein>
    <recommendedName>
        <fullName evidence="4">DUF1349 domain-containing protein</fullName>
    </recommendedName>
</protein>
<reference evidence="2" key="1">
    <citation type="journal article" date="2014" name="Int. J. Syst. Evol. Microbiol.">
        <title>Complete genome sequence of Corynebacterium casei LMG S-19264T (=DSM 44701T), isolated from a smear-ripened cheese.</title>
        <authorList>
            <consortium name="US DOE Joint Genome Institute (JGI-PGF)"/>
            <person name="Walter F."/>
            <person name="Albersmeier A."/>
            <person name="Kalinowski J."/>
            <person name="Ruckert C."/>
        </authorList>
    </citation>
    <scope>NUCLEOTIDE SEQUENCE</scope>
    <source>
        <strain evidence="2">CGMCC 1.15448</strain>
    </source>
</reference>
<evidence type="ECO:0008006" key="4">
    <source>
        <dbReference type="Google" id="ProtNLM"/>
    </source>
</evidence>
<dbReference type="SUPFAM" id="SSF49899">
    <property type="entry name" value="Concanavalin A-like lectins/glucanases"/>
    <property type="match status" value="1"/>
</dbReference>
<dbReference type="PANTHER" id="PTHR35332:SF2">
    <property type="entry name" value="REGULATION OF ENOLASE PROTEIN 1"/>
    <property type="match status" value="1"/>
</dbReference>
<dbReference type="Gene3D" id="2.60.120.200">
    <property type="match status" value="1"/>
</dbReference>
<feature type="chain" id="PRO_5035260690" description="DUF1349 domain-containing protein" evidence="1">
    <location>
        <begin position="20"/>
        <end position="220"/>
    </location>
</feature>
<accession>A0A8J2U7N3</accession>
<dbReference type="Proteomes" id="UP000607559">
    <property type="component" value="Unassembled WGS sequence"/>
</dbReference>
<keyword evidence="3" id="KW-1185">Reference proteome</keyword>
<comment type="caution">
    <text evidence="2">The sequence shown here is derived from an EMBL/GenBank/DDBJ whole genome shotgun (WGS) entry which is preliminary data.</text>
</comment>
<reference evidence="2" key="2">
    <citation type="submission" date="2020-09" db="EMBL/GenBank/DDBJ databases">
        <authorList>
            <person name="Sun Q."/>
            <person name="Zhou Y."/>
        </authorList>
    </citation>
    <scope>NUCLEOTIDE SEQUENCE</scope>
    <source>
        <strain evidence="2">CGMCC 1.15448</strain>
    </source>
</reference>
<dbReference type="InterPro" id="IPR009784">
    <property type="entry name" value="DUF1349"/>
</dbReference>
<keyword evidence="1" id="KW-0732">Signal</keyword>
<sequence length="220" mass="24487">MKVLFCFALLLIPFAGIQAQPGDSVSLPSLPRKLFWENRPIRFETGGGHLLIVAGEKTDMFRDPNVAYNTDNAPKLLFVADSNFILTAAIHHDFVNKWDGGAIVLKADSLNWIKFCFEKDYTGQKRVVSVVTKGISDDCNSAAAAAYTIYYKIAKAGNVITLYYSMEGRSWFLVRHLQFDSTAPLKIGFLAQSPTGQHCTVLFSHIHYSTKKIGDPYLGE</sequence>
<dbReference type="AlphaFoldDB" id="A0A8J2U7N3"/>
<evidence type="ECO:0000256" key="1">
    <source>
        <dbReference type="SAM" id="SignalP"/>
    </source>
</evidence>
<dbReference type="GO" id="GO:0005975">
    <property type="term" value="P:carbohydrate metabolic process"/>
    <property type="evidence" value="ECO:0007669"/>
    <property type="project" value="UniProtKB-ARBA"/>
</dbReference>
<name>A0A8J2U7N3_9BACT</name>
<dbReference type="RefSeq" id="WP_188928097.1">
    <property type="nucleotide sequence ID" value="NZ_BMJC01000001.1"/>
</dbReference>